<accession>A0ABQ7KSP4</accession>
<organism evidence="1 2">
    <name type="scientific">Brassica rapa subsp. trilocularis</name>
    <dbReference type="NCBI Taxonomy" id="1813537"/>
    <lineage>
        <taxon>Eukaryota</taxon>
        <taxon>Viridiplantae</taxon>
        <taxon>Streptophyta</taxon>
        <taxon>Embryophyta</taxon>
        <taxon>Tracheophyta</taxon>
        <taxon>Spermatophyta</taxon>
        <taxon>Magnoliopsida</taxon>
        <taxon>eudicotyledons</taxon>
        <taxon>Gunneridae</taxon>
        <taxon>Pentapetalae</taxon>
        <taxon>rosids</taxon>
        <taxon>malvids</taxon>
        <taxon>Brassicales</taxon>
        <taxon>Brassicaceae</taxon>
        <taxon>Brassiceae</taxon>
        <taxon>Brassica</taxon>
    </lineage>
</organism>
<proteinExistence type="predicted"/>
<gene>
    <name evidence="1" type="primary">A10g505780.1_BraROA</name>
    <name evidence="1" type="ORF">IGI04_040915</name>
</gene>
<keyword evidence="2" id="KW-1185">Reference proteome</keyword>
<comment type="caution">
    <text evidence="1">The sequence shown here is derived from an EMBL/GenBank/DDBJ whole genome shotgun (WGS) entry which is preliminary data.</text>
</comment>
<name>A0ABQ7KSP4_BRACM</name>
<evidence type="ECO:0000313" key="1">
    <source>
        <dbReference type="EMBL" id="KAG5376319.1"/>
    </source>
</evidence>
<dbReference type="Proteomes" id="UP000823674">
    <property type="component" value="Chromosome A10"/>
</dbReference>
<dbReference type="EMBL" id="JADBGQ010000010">
    <property type="protein sequence ID" value="KAG5376319.1"/>
    <property type="molecule type" value="Genomic_DNA"/>
</dbReference>
<protein>
    <submittedName>
        <fullName evidence="1">Uncharacterized protein</fullName>
    </submittedName>
</protein>
<reference evidence="1 2" key="1">
    <citation type="submission" date="2021-03" db="EMBL/GenBank/DDBJ databases">
        <authorList>
            <person name="King G.J."/>
            <person name="Bancroft I."/>
            <person name="Baten A."/>
            <person name="Bloomfield J."/>
            <person name="Borpatragohain P."/>
            <person name="He Z."/>
            <person name="Irish N."/>
            <person name="Irwin J."/>
            <person name="Liu K."/>
            <person name="Mauleon R.P."/>
            <person name="Moore J."/>
            <person name="Morris R."/>
            <person name="Ostergaard L."/>
            <person name="Wang B."/>
            <person name="Wells R."/>
        </authorList>
    </citation>
    <scope>NUCLEOTIDE SEQUENCE [LARGE SCALE GENOMIC DNA]</scope>
    <source>
        <strain evidence="1">R-o-18</strain>
        <tissue evidence="1">Leaf</tissue>
    </source>
</reference>
<sequence length="91" mass="10461">MRNIIQRPSSTTNLHELRSCLVQDLFEVLNVSGFIGYPFRFGFGSDNTHNPKYHKTRSIRYLRRVRIGSGSFLSDRIRFGFSGSVYLSSPT</sequence>
<evidence type="ECO:0000313" key="2">
    <source>
        <dbReference type="Proteomes" id="UP000823674"/>
    </source>
</evidence>